<organism evidence="1 2">
    <name type="scientific">Secundilactobacillus silagincola</name>
    <dbReference type="NCBI Taxonomy" id="1714681"/>
    <lineage>
        <taxon>Bacteria</taxon>
        <taxon>Bacillati</taxon>
        <taxon>Bacillota</taxon>
        <taxon>Bacilli</taxon>
        <taxon>Lactobacillales</taxon>
        <taxon>Lactobacillaceae</taxon>
        <taxon>Secundilactobacillus</taxon>
    </lineage>
</organism>
<dbReference type="AlphaFoldDB" id="A0A1Z5J1F0"/>
<protein>
    <submittedName>
        <fullName evidence="1">Metal ABC transporter substrate-binding protein</fullName>
    </submittedName>
</protein>
<sequence>MWENGEHKVAFFVFNKQVDSKTVNNLVDVTKKNNVSVLPVTETLPANEDYAEWMTNQYKQFAQILH</sequence>
<evidence type="ECO:0000313" key="1">
    <source>
        <dbReference type="EMBL" id="GAX07920.1"/>
    </source>
</evidence>
<name>A0A1Z5J1F0_9LACO</name>
<dbReference type="EMBL" id="BCMJ01000003">
    <property type="protein sequence ID" value="GAX07920.1"/>
    <property type="molecule type" value="Genomic_DNA"/>
</dbReference>
<dbReference type="SUPFAM" id="SSF53807">
    <property type="entry name" value="Helical backbone' metal receptor"/>
    <property type="match status" value="1"/>
</dbReference>
<accession>A0A1Z5J1F0</accession>
<gene>
    <name evidence="1" type="ORF">IWT5_01071</name>
</gene>
<proteinExistence type="predicted"/>
<keyword evidence="2" id="KW-1185">Reference proteome</keyword>
<comment type="caution">
    <text evidence="1">The sequence shown here is derived from an EMBL/GenBank/DDBJ whole genome shotgun (WGS) entry which is preliminary data.</text>
</comment>
<evidence type="ECO:0000313" key="2">
    <source>
        <dbReference type="Proteomes" id="UP000223370"/>
    </source>
</evidence>
<reference evidence="1 2" key="1">
    <citation type="submission" date="2015-11" db="EMBL/GenBank/DDBJ databases">
        <title>Draft genome sequences of new species of the genus Lactobacillus isolated from orchardgrass silage.</title>
        <authorList>
            <person name="Tohno M."/>
            <person name="Tanizawa Y."/>
            <person name="Arita M."/>
        </authorList>
    </citation>
    <scope>NUCLEOTIDE SEQUENCE [LARGE SCALE GENOMIC DNA]</scope>
    <source>
        <strain evidence="1 2">IWT5</strain>
    </source>
</reference>
<dbReference type="Proteomes" id="UP000223370">
    <property type="component" value="Unassembled WGS sequence"/>
</dbReference>